<dbReference type="EMBL" id="MNPL01025461">
    <property type="protein sequence ID" value="OQR68277.1"/>
    <property type="molecule type" value="Genomic_DNA"/>
</dbReference>
<gene>
    <name evidence="1" type="ORF">BIW11_04590</name>
</gene>
<comment type="caution">
    <text evidence="1">The sequence shown here is derived from an EMBL/GenBank/DDBJ whole genome shotgun (WGS) entry which is preliminary data.</text>
</comment>
<proteinExistence type="predicted"/>
<evidence type="ECO:0000313" key="1">
    <source>
        <dbReference type="EMBL" id="OQR68277.1"/>
    </source>
</evidence>
<keyword evidence="2" id="KW-1185">Reference proteome</keyword>
<organism evidence="1 2">
    <name type="scientific">Tropilaelaps mercedesae</name>
    <dbReference type="NCBI Taxonomy" id="418985"/>
    <lineage>
        <taxon>Eukaryota</taxon>
        <taxon>Metazoa</taxon>
        <taxon>Ecdysozoa</taxon>
        <taxon>Arthropoda</taxon>
        <taxon>Chelicerata</taxon>
        <taxon>Arachnida</taxon>
        <taxon>Acari</taxon>
        <taxon>Parasitiformes</taxon>
        <taxon>Mesostigmata</taxon>
        <taxon>Gamasina</taxon>
        <taxon>Dermanyssoidea</taxon>
        <taxon>Laelapidae</taxon>
        <taxon>Tropilaelaps</taxon>
    </lineage>
</organism>
<name>A0A1V9X462_9ACAR</name>
<protein>
    <submittedName>
        <fullName evidence="1">Uncharacterized protein</fullName>
    </submittedName>
</protein>
<dbReference type="Proteomes" id="UP000192247">
    <property type="component" value="Unassembled WGS sequence"/>
</dbReference>
<accession>A0A1V9X462</accession>
<sequence>MHLFIVAKRYEEAALRLGTAPPDIDIVSVPIKWRMCPKLLINWNNVQMSAQHVGQQAGV</sequence>
<evidence type="ECO:0000313" key="2">
    <source>
        <dbReference type="Proteomes" id="UP000192247"/>
    </source>
</evidence>
<dbReference type="InParanoid" id="A0A1V9X462"/>
<reference evidence="1 2" key="1">
    <citation type="journal article" date="2017" name="Gigascience">
        <title>Draft genome of the honey bee ectoparasitic mite, Tropilaelaps mercedesae, is shaped by the parasitic life history.</title>
        <authorList>
            <person name="Dong X."/>
            <person name="Armstrong S.D."/>
            <person name="Xia D."/>
            <person name="Makepeace B.L."/>
            <person name="Darby A.C."/>
            <person name="Kadowaki T."/>
        </authorList>
    </citation>
    <scope>NUCLEOTIDE SEQUENCE [LARGE SCALE GENOMIC DNA]</scope>
    <source>
        <strain evidence="1">Wuxi-XJTLU</strain>
    </source>
</reference>
<dbReference type="AlphaFoldDB" id="A0A1V9X462"/>